<evidence type="ECO:0000256" key="12">
    <source>
        <dbReference type="ARBA" id="ARBA00023033"/>
    </source>
</evidence>
<evidence type="ECO:0000313" key="17">
    <source>
        <dbReference type="Proteomes" id="UP001152759"/>
    </source>
</evidence>
<evidence type="ECO:0000256" key="6">
    <source>
        <dbReference type="ARBA" id="ARBA00022617"/>
    </source>
</evidence>
<dbReference type="GO" id="GO:0005506">
    <property type="term" value="F:iron ion binding"/>
    <property type="evidence" value="ECO:0007669"/>
    <property type="project" value="InterPro"/>
</dbReference>
<dbReference type="PANTHER" id="PTHR24291:SF189">
    <property type="entry name" value="CYTOCHROME P450 4C3-RELATED"/>
    <property type="match status" value="1"/>
</dbReference>
<dbReference type="Gene3D" id="1.10.630.10">
    <property type="entry name" value="Cytochrome P450"/>
    <property type="match status" value="1"/>
</dbReference>
<keyword evidence="17" id="KW-1185">Reference proteome</keyword>
<name>A0A9P0F8R6_BEMTA</name>
<dbReference type="PROSITE" id="PS00086">
    <property type="entry name" value="CYTOCHROME_P450"/>
    <property type="match status" value="1"/>
</dbReference>
<evidence type="ECO:0000256" key="2">
    <source>
        <dbReference type="ARBA" id="ARBA00003690"/>
    </source>
</evidence>
<dbReference type="InterPro" id="IPR017972">
    <property type="entry name" value="Cyt_P450_CS"/>
</dbReference>
<evidence type="ECO:0000256" key="15">
    <source>
        <dbReference type="RuleBase" id="RU000461"/>
    </source>
</evidence>
<organism evidence="16 17">
    <name type="scientific">Bemisia tabaci</name>
    <name type="common">Sweetpotato whitefly</name>
    <name type="synonym">Aleurodes tabaci</name>
    <dbReference type="NCBI Taxonomy" id="7038"/>
    <lineage>
        <taxon>Eukaryota</taxon>
        <taxon>Metazoa</taxon>
        <taxon>Ecdysozoa</taxon>
        <taxon>Arthropoda</taxon>
        <taxon>Hexapoda</taxon>
        <taxon>Insecta</taxon>
        <taxon>Pterygota</taxon>
        <taxon>Neoptera</taxon>
        <taxon>Paraneoptera</taxon>
        <taxon>Hemiptera</taxon>
        <taxon>Sternorrhyncha</taxon>
        <taxon>Aleyrodoidea</taxon>
        <taxon>Aleyrodidae</taxon>
        <taxon>Aleyrodinae</taxon>
        <taxon>Bemisia</taxon>
    </lineage>
</organism>
<evidence type="ECO:0000313" key="16">
    <source>
        <dbReference type="EMBL" id="CAH0394506.1"/>
    </source>
</evidence>
<keyword evidence="6 14" id="KW-0349">Heme</keyword>
<evidence type="ECO:0000256" key="3">
    <source>
        <dbReference type="ARBA" id="ARBA00004174"/>
    </source>
</evidence>
<keyword evidence="13" id="KW-0472">Membrane</keyword>
<gene>
    <name evidence="16" type="ORF">BEMITA_LOCUS12795</name>
</gene>
<keyword evidence="9" id="KW-0492">Microsome</keyword>
<evidence type="ECO:0000256" key="10">
    <source>
        <dbReference type="ARBA" id="ARBA00023002"/>
    </source>
</evidence>
<accession>A0A9P0F8R6</accession>
<keyword evidence="11 14" id="KW-0408">Iron</keyword>
<dbReference type="InterPro" id="IPR002403">
    <property type="entry name" value="Cyt_P450_E_grp-IV"/>
</dbReference>
<dbReference type="AlphaFoldDB" id="A0A9P0F8R6"/>
<dbReference type="PRINTS" id="PR00465">
    <property type="entry name" value="EP450IV"/>
</dbReference>
<dbReference type="GO" id="GO:0004497">
    <property type="term" value="F:monooxygenase activity"/>
    <property type="evidence" value="ECO:0007669"/>
    <property type="project" value="UniProtKB-KW"/>
</dbReference>
<evidence type="ECO:0000256" key="4">
    <source>
        <dbReference type="ARBA" id="ARBA00004406"/>
    </source>
</evidence>
<evidence type="ECO:0000256" key="8">
    <source>
        <dbReference type="ARBA" id="ARBA00022824"/>
    </source>
</evidence>
<dbReference type="GO" id="GO:0020037">
    <property type="term" value="F:heme binding"/>
    <property type="evidence" value="ECO:0007669"/>
    <property type="project" value="InterPro"/>
</dbReference>
<evidence type="ECO:0000256" key="1">
    <source>
        <dbReference type="ARBA" id="ARBA00001971"/>
    </source>
</evidence>
<dbReference type="SUPFAM" id="SSF48264">
    <property type="entry name" value="Cytochrome P450"/>
    <property type="match status" value="1"/>
</dbReference>
<keyword evidence="12 15" id="KW-0503">Monooxygenase</keyword>
<dbReference type="PANTHER" id="PTHR24291">
    <property type="entry name" value="CYTOCHROME P450 FAMILY 4"/>
    <property type="match status" value="1"/>
</dbReference>
<dbReference type="InterPro" id="IPR036396">
    <property type="entry name" value="Cyt_P450_sf"/>
</dbReference>
<feature type="binding site" description="axial binding residue" evidence="14">
    <location>
        <position position="178"/>
    </location>
    <ligand>
        <name>heme</name>
        <dbReference type="ChEBI" id="CHEBI:30413"/>
    </ligand>
    <ligandPart>
        <name>Fe</name>
        <dbReference type="ChEBI" id="CHEBI:18248"/>
    </ligandPart>
</feature>
<sequence length="236" mass="27155">MNGDINCPEYLLDAIHNSQVDSIYSDSDKIDEALTFMVAGSETTAQTNCFVLLMLAIHPEYQEKVIEEQYNIFGNADRSITLDDLDKMEYLEQAIKETLRLYPVVPIFVRQAEEDTKLTQNYVLPAGATAVIYPFFTHYDTELWPEPHKFNPDNFTAEKMANRHKYAFIPFSGGARGCIGNKYSMIAMKTTLSIFIRQFRVSTTKKLEDIEVYMDVVLRCKGGWSMKLERRINQKS</sequence>
<proteinExistence type="inferred from homology"/>
<dbReference type="GO" id="GO:0005789">
    <property type="term" value="C:endoplasmic reticulum membrane"/>
    <property type="evidence" value="ECO:0007669"/>
    <property type="project" value="UniProtKB-SubCell"/>
</dbReference>
<dbReference type="Pfam" id="PF00067">
    <property type="entry name" value="p450"/>
    <property type="match status" value="1"/>
</dbReference>
<protein>
    <recommendedName>
        <fullName evidence="18">Cytochrome P450</fullName>
    </recommendedName>
</protein>
<comment type="cofactor">
    <cofactor evidence="1 14">
        <name>heme</name>
        <dbReference type="ChEBI" id="CHEBI:30413"/>
    </cofactor>
</comment>
<evidence type="ECO:0000256" key="13">
    <source>
        <dbReference type="ARBA" id="ARBA00023136"/>
    </source>
</evidence>
<keyword evidence="7 14" id="KW-0479">Metal-binding</keyword>
<comment type="function">
    <text evidence="2">May be involved in the metabolism of insect hormones and in the breakdown of synthetic insecticides.</text>
</comment>
<evidence type="ECO:0000256" key="9">
    <source>
        <dbReference type="ARBA" id="ARBA00022848"/>
    </source>
</evidence>
<evidence type="ECO:0000256" key="7">
    <source>
        <dbReference type="ARBA" id="ARBA00022723"/>
    </source>
</evidence>
<evidence type="ECO:0000256" key="11">
    <source>
        <dbReference type="ARBA" id="ARBA00023004"/>
    </source>
</evidence>
<comment type="subcellular location">
    <subcellularLocation>
        <location evidence="4">Endoplasmic reticulum membrane</location>
        <topology evidence="4">Peripheral membrane protein</topology>
    </subcellularLocation>
    <subcellularLocation>
        <location evidence="3">Microsome membrane</location>
        <topology evidence="3">Peripheral membrane protein</topology>
    </subcellularLocation>
</comment>
<dbReference type="InterPro" id="IPR001128">
    <property type="entry name" value="Cyt_P450"/>
</dbReference>
<comment type="similarity">
    <text evidence="5 15">Belongs to the cytochrome P450 family.</text>
</comment>
<reference evidence="16" key="1">
    <citation type="submission" date="2021-12" db="EMBL/GenBank/DDBJ databases">
        <authorList>
            <person name="King R."/>
        </authorList>
    </citation>
    <scope>NUCLEOTIDE SEQUENCE</scope>
</reference>
<dbReference type="GO" id="GO:0016705">
    <property type="term" value="F:oxidoreductase activity, acting on paired donors, with incorporation or reduction of molecular oxygen"/>
    <property type="evidence" value="ECO:0007669"/>
    <property type="project" value="InterPro"/>
</dbReference>
<keyword evidence="10 15" id="KW-0560">Oxidoreductase</keyword>
<evidence type="ECO:0000256" key="5">
    <source>
        <dbReference type="ARBA" id="ARBA00010617"/>
    </source>
</evidence>
<dbReference type="Proteomes" id="UP001152759">
    <property type="component" value="Chromosome 8"/>
</dbReference>
<dbReference type="InterPro" id="IPR050196">
    <property type="entry name" value="Cytochrome_P450_Monoox"/>
</dbReference>
<evidence type="ECO:0008006" key="18">
    <source>
        <dbReference type="Google" id="ProtNLM"/>
    </source>
</evidence>
<keyword evidence="8" id="KW-0256">Endoplasmic reticulum</keyword>
<evidence type="ECO:0000256" key="14">
    <source>
        <dbReference type="PIRSR" id="PIRSR602403-1"/>
    </source>
</evidence>
<dbReference type="PRINTS" id="PR00385">
    <property type="entry name" value="P450"/>
</dbReference>
<dbReference type="EMBL" id="OU963869">
    <property type="protein sequence ID" value="CAH0394506.1"/>
    <property type="molecule type" value="Genomic_DNA"/>
</dbReference>